<dbReference type="RefSeq" id="WP_380752080.1">
    <property type="nucleotide sequence ID" value="NZ_JBHULT010000009.1"/>
</dbReference>
<evidence type="ECO:0000313" key="2">
    <source>
        <dbReference type="Proteomes" id="UP001597468"/>
    </source>
</evidence>
<dbReference type="EMBL" id="JBHULT010000009">
    <property type="protein sequence ID" value="MFD2518272.1"/>
    <property type="molecule type" value="Genomic_DNA"/>
</dbReference>
<evidence type="ECO:0008006" key="3">
    <source>
        <dbReference type="Google" id="ProtNLM"/>
    </source>
</evidence>
<organism evidence="1 2">
    <name type="scientific">Salinimicrobium flavum</name>
    <dbReference type="NCBI Taxonomy" id="1737065"/>
    <lineage>
        <taxon>Bacteria</taxon>
        <taxon>Pseudomonadati</taxon>
        <taxon>Bacteroidota</taxon>
        <taxon>Flavobacteriia</taxon>
        <taxon>Flavobacteriales</taxon>
        <taxon>Flavobacteriaceae</taxon>
        <taxon>Salinimicrobium</taxon>
    </lineage>
</organism>
<proteinExistence type="predicted"/>
<protein>
    <recommendedName>
        <fullName evidence="3">DUF4837 family protein</fullName>
    </recommendedName>
</protein>
<accession>A0ABW5IX75</accession>
<name>A0ABW5IX75_9FLAO</name>
<gene>
    <name evidence="1" type="ORF">ACFSTG_10240</name>
</gene>
<keyword evidence="2" id="KW-1185">Reference proteome</keyword>
<evidence type="ECO:0000313" key="1">
    <source>
        <dbReference type="EMBL" id="MFD2518272.1"/>
    </source>
</evidence>
<comment type="caution">
    <text evidence="1">The sequence shown here is derived from an EMBL/GenBank/DDBJ whole genome shotgun (WGS) entry which is preliminary data.</text>
</comment>
<reference evidence="2" key="1">
    <citation type="journal article" date="2019" name="Int. J. Syst. Evol. Microbiol.">
        <title>The Global Catalogue of Microorganisms (GCM) 10K type strain sequencing project: providing services to taxonomists for standard genome sequencing and annotation.</title>
        <authorList>
            <consortium name="The Broad Institute Genomics Platform"/>
            <consortium name="The Broad Institute Genome Sequencing Center for Infectious Disease"/>
            <person name="Wu L."/>
            <person name="Ma J."/>
        </authorList>
    </citation>
    <scope>NUCLEOTIDE SEQUENCE [LARGE SCALE GENOMIC DNA]</scope>
    <source>
        <strain evidence="2">KCTC 42585</strain>
    </source>
</reference>
<dbReference type="Proteomes" id="UP001597468">
    <property type="component" value="Unassembled WGS sequence"/>
</dbReference>
<sequence>MKKFILLSITVVWFSLPAFSQFRVKPVEKKELHPEDLSEEAVDKLRNSQTVFFYRADDDLAELRRALEDVWTISELILIPYAEAGKTDLRGKSFFIIEGLRTVTTQYTTVDNSYVFLHLYMDLTDKKGKDFKQTYARLDLFPTEEAMKEMSLKDEGEIFDYLYGNAEINNWTPGFLRNYFRNINDLLERGEGKGLYEGKDEVPAISGMAGKTLYVPEYVLEKKSKMYGLVSGSHDPERLMKNYPYPYEFKSASQISDSITAGEDFYYLVFTRSSSEKYFTVYHSTTGEIVFNRYKPMSYNLKDSDLKDIAKSVKKMQKRAAR</sequence>